<dbReference type="Proteomes" id="UP000231426">
    <property type="component" value="Unassembled WGS sequence"/>
</dbReference>
<dbReference type="SUPFAM" id="SSF51182">
    <property type="entry name" value="RmlC-like cupins"/>
    <property type="match status" value="1"/>
</dbReference>
<dbReference type="AlphaFoldDB" id="A0A2M6W5I7"/>
<gene>
    <name evidence="2" type="ORF">COU29_04510</name>
</gene>
<dbReference type="Gene3D" id="2.60.120.10">
    <property type="entry name" value="Jelly Rolls"/>
    <property type="match status" value="1"/>
</dbReference>
<dbReference type="CDD" id="cd20292">
    <property type="entry name" value="cupin_QdtA-like"/>
    <property type="match status" value="1"/>
</dbReference>
<evidence type="ECO:0000313" key="3">
    <source>
        <dbReference type="Proteomes" id="UP000231426"/>
    </source>
</evidence>
<sequence length="134" mass="15503">MELKFLKMNLKVIDNDKGIYGFAELKDYIDFDVKRVYFIQNCKQSTGQHCHKEEKEMFIMVKGNCTAIIDKGDGKEDILLNSPGDAIYIGSYIWHGFKDFSSDAILLALSSTNYREDRSDYVENYDEYQKLIAA</sequence>
<protein>
    <submittedName>
        <fullName evidence="2">Fatty-acid oxidation protein subunit alpha</fullName>
    </submittedName>
</protein>
<reference evidence="3" key="1">
    <citation type="submission" date="2017-09" db="EMBL/GenBank/DDBJ databases">
        <title>Depth-based differentiation of microbial function through sediment-hosted aquifers and enrichment of novel symbionts in the deep terrestrial subsurface.</title>
        <authorList>
            <person name="Probst A.J."/>
            <person name="Ladd B."/>
            <person name="Jarett J.K."/>
            <person name="Geller-Mcgrath D.E."/>
            <person name="Sieber C.M.K."/>
            <person name="Emerson J.B."/>
            <person name="Anantharaman K."/>
            <person name="Thomas B.C."/>
            <person name="Malmstrom R."/>
            <person name="Stieglmeier M."/>
            <person name="Klingl A."/>
            <person name="Woyke T."/>
            <person name="Ryan C.M."/>
            <person name="Banfield J.F."/>
        </authorList>
    </citation>
    <scope>NUCLEOTIDE SEQUENCE [LARGE SCALE GENOMIC DNA]</scope>
</reference>
<name>A0A2M6W5I7_9BACT</name>
<dbReference type="InterPro" id="IPR008894">
    <property type="entry name" value="QdtA_cupin_dom"/>
</dbReference>
<feature type="domain" description="Sugar 3,4-ketoisomerase QdtA cupin" evidence="1">
    <location>
        <begin position="9"/>
        <end position="131"/>
    </location>
</feature>
<proteinExistence type="predicted"/>
<comment type="caution">
    <text evidence="2">The sequence shown here is derived from an EMBL/GenBank/DDBJ whole genome shotgun (WGS) entry which is preliminary data.</text>
</comment>
<organism evidence="2 3">
    <name type="scientific">Candidatus Magasanikbacteria bacterium CG10_big_fil_rev_8_21_14_0_10_36_32</name>
    <dbReference type="NCBI Taxonomy" id="1974646"/>
    <lineage>
        <taxon>Bacteria</taxon>
        <taxon>Candidatus Magasanikiibacteriota</taxon>
    </lineage>
</organism>
<dbReference type="InterPro" id="IPR011051">
    <property type="entry name" value="RmlC_Cupin_sf"/>
</dbReference>
<evidence type="ECO:0000259" key="1">
    <source>
        <dbReference type="Pfam" id="PF05523"/>
    </source>
</evidence>
<dbReference type="Pfam" id="PF05523">
    <property type="entry name" value="FdtA"/>
    <property type="match status" value="1"/>
</dbReference>
<dbReference type="EMBL" id="PFBV01000006">
    <property type="protein sequence ID" value="PIT88033.1"/>
    <property type="molecule type" value="Genomic_DNA"/>
</dbReference>
<dbReference type="InterPro" id="IPR014710">
    <property type="entry name" value="RmlC-like_jellyroll"/>
</dbReference>
<evidence type="ECO:0000313" key="2">
    <source>
        <dbReference type="EMBL" id="PIT88033.1"/>
    </source>
</evidence>
<accession>A0A2M6W5I7</accession>